<feature type="compositionally biased region" description="Basic and acidic residues" evidence="1">
    <location>
        <begin position="193"/>
        <end position="209"/>
    </location>
</feature>
<evidence type="ECO:0000313" key="2">
    <source>
        <dbReference type="EMBL" id="PYH93404.1"/>
    </source>
</evidence>
<name>A0A319D8C1_9EURO</name>
<feature type="region of interest" description="Disordered" evidence="1">
    <location>
        <begin position="150"/>
        <end position="232"/>
    </location>
</feature>
<dbReference type="EMBL" id="KZ825893">
    <property type="protein sequence ID" value="PYH93404.1"/>
    <property type="molecule type" value="Genomic_DNA"/>
</dbReference>
<dbReference type="Proteomes" id="UP000247810">
    <property type="component" value="Unassembled WGS sequence"/>
</dbReference>
<evidence type="ECO:0000256" key="1">
    <source>
        <dbReference type="SAM" id="MobiDB-lite"/>
    </source>
</evidence>
<protein>
    <submittedName>
        <fullName evidence="2">Uncharacterized protein</fullName>
    </submittedName>
</protein>
<reference evidence="2 3" key="1">
    <citation type="submission" date="2018-02" db="EMBL/GenBank/DDBJ databases">
        <title>The genomes of Aspergillus section Nigri reveals drivers in fungal speciation.</title>
        <authorList>
            <consortium name="DOE Joint Genome Institute"/>
            <person name="Vesth T.C."/>
            <person name="Nybo J."/>
            <person name="Theobald S."/>
            <person name="Brandl J."/>
            <person name="Frisvad J.C."/>
            <person name="Nielsen K.F."/>
            <person name="Lyhne E.K."/>
            <person name="Kogle M.E."/>
            <person name="Kuo A."/>
            <person name="Riley R."/>
            <person name="Clum A."/>
            <person name="Nolan M."/>
            <person name="Lipzen A."/>
            <person name="Salamov A."/>
            <person name="Henrissat B."/>
            <person name="Wiebenga A."/>
            <person name="De vries R.P."/>
            <person name="Grigoriev I.V."/>
            <person name="Mortensen U.H."/>
            <person name="Andersen M.R."/>
            <person name="Baker S.E."/>
        </authorList>
    </citation>
    <scope>NUCLEOTIDE SEQUENCE [LARGE SCALE GENOMIC DNA]</scope>
    <source>
        <strain evidence="2 3">CBS 707.79</strain>
    </source>
</reference>
<sequence>MVEVNPVPLHGPKRPLPSYLIATLETWHRENGPEPPKCKYGGRQGSMSWKVFDRDGNQLQLSWFTVLKPRKYDVLVLHESVGTARFVYCDPPHRTPNGTYLRPWTWFRLHNADELPHCAIRMFGSSADEVIYSSDVWDYVDRRSRAHEATAALTPSDTPNDGVMTRRRLPREDSFLTDTSEEESDEEEEPEQEREQDKKKEKEKKEERSASSAPNEKKRKITATSPAATGEATPTKVVFRLASQRVMGAIRYIPLDECMSRKELFDKASAFYKACERDSQVNILACQISSQREQQYLFEDSDGEFRLLVEQAQRMTSSDAIVIDVLHVLQN</sequence>
<proteinExistence type="predicted"/>
<dbReference type="OrthoDB" id="4450707at2759"/>
<accession>A0A319D8C1</accession>
<dbReference type="VEuPathDB" id="FungiDB:BO71DRAFT_381514"/>
<feature type="compositionally biased region" description="Acidic residues" evidence="1">
    <location>
        <begin position="179"/>
        <end position="192"/>
    </location>
</feature>
<organism evidence="2 3">
    <name type="scientific">Aspergillus ellipticus CBS 707.79</name>
    <dbReference type="NCBI Taxonomy" id="1448320"/>
    <lineage>
        <taxon>Eukaryota</taxon>
        <taxon>Fungi</taxon>
        <taxon>Dikarya</taxon>
        <taxon>Ascomycota</taxon>
        <taxon>Pezizomycotina</taxon>
        <taxon>Eurotiomycetes</taxon>
        <taxon>Eurotiomycetidae</taxon>
        <taxon>Eurotiales</taxon>
        <taxon>Aspergillaceae</taxon>
        <taxon>Aspergillus</taxon>
        <taxon>Aspergillus subgen. Circumdati</taxon>
    </lineage>
</organism>
<keyword evidence="3" id="KW-1185">Reference proteome</keyword>
<evidence type="ECO:0000313" key="3">
    <source>
        <dbReference type="Proteomes" id="UP000247810"/>
    </source>
</evidence>
<dbReference type="AlphaFoldDB" id="A0A319D8C1"/>
<gene>
    <name evidence="2" type="ORF">BO71DRAFT_381514</name>
</gene>